<proteinExistence type="predicted"/>
<evidence type="ECO:0000313" key="2">
    <source>
        <dbReference type="EMBL" id="EYC51539.1"/>
    </source>
</evidence>
<organism evidence="2 3">
    <name type="scientific">Hylemonella gracilis str. Niagara R</name>
    <dbReference type="NCBI Taxonomy" id="1458275"/>
    <lineage>
        <taxon>Bacteria</taxon>
        <taxon>Pseudomonadati</taxon>
        <taxon>Pseudomonadota</taxon>
        <taxon>Betaproteobacteria</taxon>
        <taxon>Burkholderiales</taxon>
        <taxon>Comamonadaceae</taxon>
        <taxon>Hylemonella</taxon>
    </lineage>
</organism>
<comment type="caution">
    <text evidence="2">The sequence shown here is derived from an EMBL/GenBank/DDBJ whole genome shotgun (WGS) entry which is preliminary data.</text>
</comment>
<dbReference type="Pfam" id="PF13519">
    <property type="entry name" value="VWA_2"/>
    <property type="match status" value="1"/>
</dbReference>
<dbReference type="Proteomes" id="UP000023268">
    <property type="component" value="Unassembled WGS sequence"/>
</dbReference>
<dbReference type="Gene3D" id="3.40.50.410">
    <property type="entry name" value="von Willebrand factor, type A domain"/>
    <property type="match status" value="1"/>
</dbReference>
<dbReference type="PANTHER" id="PTHR43473:SF2">
    <property type="entry name" value="MAGNESIUM-CHELATASE SUBUNIT CHLD, CHLOROPLASTIC"/>
    <property type="match status" value="1"/>
</dbReference>
<protein>
    <submittedName>
        <fullName evidence="2">Magnesium chelatase</fullName>
    </submittedName>
</protein>
<dbReference type="PROSITE" id="PS50234">
    <property type="entry name" value="VWFA"/>
    <property type="match status" value="1"/>
</dbReference>
<dbReference type="SUPFAM" id="SSF53300">
    <property type="entry name" value="vWA-like"/>
    <property type="match status" value="1"/>
</dbReference>
<evidence type="ECO:0000313" key="3">
    <source>
        <dbReference type="Proteomes" id="UP000023268"/>
    </source>
</evidence>
<gene>
    <name evidence="2" type="ORF">AZ34_10955</name>
</gene>
<dbReference type="SMART" id="SM00327">
    <property type="entry name" value="VWA"/>
    <property type="match status" value="1"/>
</dbReference>
<dbReference type="InterPro" id="IPR036465">
    <property type="entry name" value="vWFA_dom_sf"/>
</dbReference>
<sequence>MLPPHTSASPRAPGARAQGAAIAWLPTLLAKGPTRLARQHLRHPVLPERAARLHCIVLDTSGSMRQRGRLALAKGHVEALLERAARQGDDVAVLRFGGQGVELLVPPGPARRPARARLRPLGGGGGTPLALALDEADRLLGRAARAWPGPAGARPVQRWLWLLSDGRTLEQARAPRAAQRVVIVDFDDPRQSVGRCAAWAAAWGATHLRPFEVVPAASGWPLAPAAA</sequence>
<dbReference type="RefSeq" id="WP_081767174.1">
    <property type="nucleotide sequence ID" value="NZ_JEMG01000001.1"/>
</dbReference>
<dbReference type="InterPro" id="IPR002035">
    <property type="entry name" value="VWF_A"/>
</dbReference>
<name>A0A016XHK3_9BURK</name>
<accession>A0A016XHK3</accession>
<dbReference type="EMBL" id="JEMG01000001">
    <property type="protein sequence ID" value="EYC51539.1"/>
    <property type="molecule type" value="Genomic_DNA"/>
</dbReference>
<dbReference type="AlphaFoldDB" id="A0A016XHK3"/>
<feature type="domain" description="VWFA" evidence="1">
    <location>
        <begin position="56"/>
        <end position="184"/>
    </location>
</feature>
<dbReference type="STRING" id="1458275.AZ34_10955"/>
<reference evidence="2 3" key="1">
    <citation type="submission" date="2014-02" db="EMBL/GenBank/DDBJ databases">
        <title>Draft Genome of Hylemonella gracilis isolated from the Niagara River.</title>
        <authorList>
            <person name="Pawlowski D.R."/>
            <person name="Koudelka G.B."/>
        </authorList>
    </citation>
    <scope>NUCLEOTIDE SEQUENCE [LARGE SCALE GENOMIC DNA]</scope>
    <source>
        <strain evidence="2 3">Niagara R</strain>
    </source>
</reference>
<dbReference type="PANTHER" id="PTHR43473">
    <property type="entry name" value="MAGNESIUM-CHELATASE SUBUNIT CHLD, CHLOROPLASTIC"/>
    <property type="match status" value="1"/>
</dbReference>
<evidence type="ECO:0000259" key="1">
    <source>
        <dbReference type="PROSITE" id="PS50234"/>
    </source>
</evidence>
<dbReference type="eggNOG" id="COG1240">
    <property type="taxonomic scope" value="Bacteria"/>
</dbReference>